<dbReference type="Proteomes" id="UP000325122">
    <property type="component" value="Unassembled WGS sequence"/>
</dbReference>
<dbReference type="Gene3D" id="3.30.2020.40">
    <property type="entry name" value="Uncharacterised protein PF10387, DUF2442"/>
    <property type="match status" value="1"/>
</dbReference>
<dbReference type="AlphaFoldDB" id="A0A5M6ZLK0"/>
<dbReference type="Pfam" id="PF10387">
    <property type="entry name" value="DUF2442"/>
    <property type="match status" value="1"/>
</dbReference>
<accession>A0A5M6ZLK0</accession>
<name>A0A5M6ZLK0_9PROT</name>
<reference evidence="1 2" key="1">
    <citation type="submission" date="2019-09" db="EMBL/GenBank/DDBJ databases">
        <authorList>
            <person name="Kevbrin V."/>
            <person name="Grouzdev D.S."/>
        </authorList>
    </citation>
    <scope>NUCLEOTIDE SEQUENCE [LARGE SCALE GENOMIC DNA]</scope>
    <source>
        <strain evidence="1 2">G-192</strain>
    </source>
</reference>
<dbReference type="EMBL" id="VWOJ01000001">
    <property type="protein sequence ID" value="KAA5804815.1"/>
    <property type="molecule type" value="Genomic_DNA"/>
</dbReference>
<sequence length="90" mass="9698">MTSLAANADIRIAGARIVEEALVVDLIDGRSISAPLSWFPRLAKAEPEARQRFEIAGAGYGLHWPELDEDISVEGLLRGAPSPESRSPCL</sequence>
<protein>
    <submittedName>
        <fullName evidence="1">DUF2442 domain-containing protein</fullName>
    </submittedName>
</protein>
<dbReference type="RefSeq" id="WP_150021846.1">
    <property type="nucleotide sequence ID" value="NZ_VWOJ01000001.1"/>
</dbReference>
<proteinExistence type="predicted"/>
<dbReference type="InterPro" id="IPR018841">
    <property type="entry name" value="DUF2442"/>
</dbReference>
<organism evidence="1 2">
    <name type="scientific">Alkalicaulis satelles</name>
    <dbReference type="NCBI Taxonomy" id="2609175"/>
    <lineage>
        <taxon>Bacteria</taxon>
        <taxon>Pseudomonadati</taxon>
        <taxon>Pseudomonadota</taxon>
        <taxon>Alphaproteobacteria</taxon>
        <taxon>Maricaulales</taxon>
        <taxon>Maricaulaceae</taxon>
        <taxon>Alkalicaulis</taxon>
    </lineage>
</organism>
<keyword evidence="2" id="KW-1185">Reference proteome</keyword>
<gene>
    <name evidence="1" type="ORF">F1654_02110</name>
</gene>
<evidence type="ECO:0000313" key="1">
    <source>
        <dbReference type="EMBL" id="KAA5804815.1"/>
    </source>
</evidence>
<evidence type="ECO:0000313" key="2">
    <source>
        <dbReference type="Proteomes" id="UP000325122"/>
    </source>
</evidence>
<comment type="caution">
    <text evidence="1">The sequence shown here is derived from an EMBL/GenBank/DDBJ whole genome shotgun (WGS) entry which is preliminary data.</text>
</comment>